<dbReference type="GO" id="GO:0006310">
    <property type="term" value="P:DNA recombination"/>
    <property type="evidence" value="ECO:0007669"/>
    <property type="project" value="UniProtKB-KW"/>
</dbReference>
<accession>A0A9D5UGQ2</accession>
<evidence type="ECO:0000313" key="2">
    <source>
        <dbReference type="EMBL" id="MBE7700227.1"/>
    </source>
</evidence>
<dbReference type="EMBL" id="JACSPN010000007">
    <property type="protein sequence ID" value="MBE7700227.1"/>
    <property type="molecule type" value="Genomic_DNA"/>
</dbReference>
<dbReference type="GO" id="GO:0003677">
    <property type="term" value="F:DNA binding"/>
    <property type="evidence" value="ECO:0007669"/>
    <property type="project" value="InterPro"/>
</dbReference>
<protein>
    <submittedName>
        <fullName evidence="2">Site-specific integrase</fullName>
    </submittedName>
</protein>
<proteinExistence type="predicted"/>
<keyword evidence="3" id="KW-1185">Reference proteome</keyword>
<gene>
    <name evidence="2" type="ORF">H9623_07910</name>
</gene>
<dbReference type="SUPFAM" id="SSF56349">
    <property type="entry name" value="DNA breaking-rejoining enzymes"/>
    <property type="match status" value="1"/>
</dbReference>
<dbReference type="InterPro" id="IPR013762">
    <property type="entry name" value="Integrase-like_cat_sf"/>
</dbReference>
<dbReference type="InterPro" id="IPR011010">
    <property type="entry name" value="DNA_brk_join_enz"/>
</dbReference>
<dbReference type="AlphaFoldDB" id="A0A9D5UGQ2"/>
<name>A0A9D5UGQ2_9CELL</name>
<keyword evidence="1" id="KW-0233">DNA recombination</keyword>
<dbReference type="GO" id="GO:0015074">
    <property type="term" value="P:DNA integration"/>
    <property type="evidence" value="ECO:0007669"/>
    <property type="project" value="InterPro"/>
</dbReference>
<comment type="caution">
    <text evidence="2">The sequence shown here is derived from an EMBL/GenBank/DDBJ whole genome shotgun (WGS) entry which is preliminary data.</text>
</comment>
<dbReference type="Proteomes" id="UP000822993">
    <property type="component" value="Unassembled WGS sequence"/>
</dbReference>
<dbReference type="Gene3D" id="1.10.443.10">
    <property type="entry name" value="Intergrase catalytic core"/>
    <property type="match status" value="1"/>
</dbReference>
<dbReference type="RefSeq" id="WP_193719501.1">
    <property type="nucleotide sequence ID" value="NZ_JACSPN010000007.1"/>
</dbReference>
<reference evidence="2 3" key="1">
    <citation type="submission" date="2020-08" db="EMBL/GenBank/DDBJ databases">
        <title>A Genomic Blueprint of the Chicken Gut Microbiome.</title>
        <authorList>
            <person name="Gilroy R."/>
            <person name="Ravi A."/>
            <person name="Getino M."/>
            <person name="Pursley I."/>
            <person name="Horton D.L."/>
            <person name="Alikhan N.-F."/>
            <person name="Baker D."/>
            <person name="Gharbi K."/>
            <person name="Hall N."/>
            <person name="Watson M."/>
            <person name="Adriaenssens E.M."/>
            <person name="Foster-Nyarko E."/>
            <person name="Jarju S."/>
            <person name="Secka A."/>
            <person name="Antonio M."/>
            <person name="Oren A."/>
            <person name="Chaudhuri R."/>
            <person name="La Ragione R.M."/>
            <person name="Hildebrand F."/>
            <person name="Pallen M.J."/>
        </authorList>
    </citation>
    <scope>NUCLEOTIDE SEQUENCE [LARGE SCALE GENOMIC DNA]</scope>
    <source>
        <strain evidence="2 3">Sa1BUA8</strain>
    </source>
</reference>
<organism evidence="2 3">
    <name type="scientific">Oerskovia douganii</name>
    <dbReference type="NCBI Taxonomy" id="2762210"/>
    <lineage>
        <taxon>Bacteria</taxon>
        <taxon>Bacillati</taxon>
        <taxon>Actinomycetota</taxon>
        <taxon>Actinomycetes</taxon>
        <taxon>Micrococcales</taxon>
        <taxon>Cellulomonadaceae</taxon>
        <taxon>Oerskovia</taxon>
    </lineage>
</organism>
<sequence length="324" mass="36334">MSSAPSECSSGTESVNRHAEELAHATNVVRGYSPNAIRPEHWEPVALFARQVGLDLQPVDRRRATETMRTLSQFVVWAHRQGMPLDREAIFTPDMVERYIAVACGHLAESSRATRRSDLRRFSAAVTRKAPWPPRAQRLRGDYAIVPYTPAEVARLLEVAAHQRTALQRRRLSALLAIGLGTGAYPREARSATTDDLVERHGRVCLRIPGDRARLVPVSPPHDVTLDRIRVEDPGSSILGFVAKGWDRAPLGHLLEDIDLPPDCPDLKVHRLRATWLLQHLKHRVHLNGLAQMAGVTSWKTFGHLMAYLPPIDEASLFEELTRR</sequence>
<evidence type="ECO:0000313" key="3">
    <source>
        <dbReference type="Proteomes" id="UP000822993"/>
    </source>
</evidence>
<evidence type="ECO:0000256" key="1">
    <source>
        <dbReference type="ARBA" id="ARBA00023172"/>
    </source>
</evidence>